<dbReference type="InterPro" id="IPR013256">
    <property type="entry name" value="Chromatin_SPT2"/>
</dbReference>
<protein>
    <submittedName>
        <fullName evidence="4">Uncharacterized protein</fullName>
    </submittedName>
</protein>
<name>A0A9P5PNQ9_9AGAR</name>
<dbReference type="Pfam" id="PF08243">
    <property type="entry name" value="SPT2"/>
    <property type="match status" value="1"/>
</dbReference>
<comment type="caution">
    <text evidence="4">The sequence shown here is derived from an EMBL/GenBank/DDBJ whole genome shotgun (WGS) entry which is preliminary data.</text>
</comment>
<evidence type="ECO:0000256" key="3">
    <source>
        <dbReference type="SAM" id="MobiDB-lite"/>
    </source>
</evidence>
<dbReference type="OrthoDB" id="6259853at2759"/>
<proteinExistence type="inferred from homology"/>
<dbReference type="GO" id="GO:0042393">
    <property type="term" value="F:histone binding"/>
    <property type="evidence" value="ECO:0007669"/>
    <property type="project" value="TreeGrafter"/>
</dbReference>
<evidence type="ECO:0000256" key="1">
    <source>
        <dbReference type="ARBA" id="ARBA00006461"/>
    </source>
</evidence>
<accession>A0A9P5PNQ9</accession>
<dbReference type="PANTHER" id="PTHR22691:SF8">
    <property type="entry name" value="PROTEIN SPT2 HOMOLOG"/>
    <property type="match status" value="1"/>
</dbReference>
<dbReference type="Proteomes" id="UP000772434">
    <property type="component" value="Unassembled WGS sequence"/>
</dbReference>
<reference evidence="4" key="1">
    <citation type="submission" date="2020-11" db="EMBL/GenBank/DDBJ databases">
        <authorList>
            <consortium name="DOE Joint Genome Institute"/>
            <person name="Ahrendt S."/>
            <person name="Riley R."/>
            <person name="Andreopoulos W."/>
            <person name="Labutti K."/>
            <person name="Pangilinan J."/>
            <person name="Ruiz-Duenas F.J."/>
            <person name="Barrasa J.M."/>
            <person name="Sanchez-Garcia M."/>
            <person name="Camarero S."/>
            <person name="Miyauchi S."/>
            <person name="Serrano A."/>
            <person name="Linde D."/>
            <person name="Babiker R."/>
            <person name="Drula E."/>
            <person name="Ayuso-Fernandez I."/>
            <person name="Pacheco R."/>
            <person name="Padilla G."/>
            <person name="Ferreira P."/>
            <person name="Barriuso J."/>
            <person name="Kellner H."/>
            <person name="Castanera R."/>
            <person name="Alfaro M."/>
            <person name="Ramirez L."/>
            <person name="Pisabarro A.G."/>
            <person name="Kuo A."/>
            <person name="Tritt A."/>
            <person name="Lipzen A."/>
            <person name="He G."/>
            <person name="Yan M."/>
            <person name="Ng V."/>
            <person name="Cullen D."/>
            <person name="Martin F."/>
            <person name="Rosso M.-N."/>
            <person name="Henrissat B."/>
            <person name="Hibbett D."/>
            <person name="Martinez A.T."/>
            <person name="Grigoriev I.V."/>
        </authorList>
    </citation>
    <scope>NUCLEOTIDE SEQUENCE</scope>
    <source>
        <strain evidence="4">AH 40177</strain>
    </source>
</reference>
<feature type="region of interest" description="Disordered" evidence="3">
    <location>
        <begin position="47"/>
        <end position="157"/>
    </location>
</feature>
<dbReference type="GO" id="GO:0003677">
    <property type="term" value="F:DNA binding"/>
    <property type="evidence" value="ECO:0007669"/>
    <property type="project" value="TreeGrafter"/>
</dbReference>
<feature type="compositionally biased region" description="Low complexity" evidence="3">
    <location>
        <begin position="88"/>
        <end position="105"/>
    </location>
</feature>
<gene>
    <name evidence="4" type="ORF">BDP27DRAFT_1331445</name>
</gene>
<keyword evidence="5" id="KW-1185">Reference proteome</keyword>
<dbReference type="GO" id="GO:0006360">
    <property type="term" value="P:transcription by RNA polymerase I"/>
    <property type="evidence" value="ECO:0007669"/>
    <property type="project" value="TreeGrafter"/>
</dbReference>
<feature type="compositionally biased region" description="Basic and acidic residues" evidence="3">
    <location>
        <begin position="204"/>
        <end position="218"/>
    </location>
</feature>
<dbReference type="EMBL" id="JADNRY010000097">
    <property type="protein sequence ID" value="KAF9065832.1"/>
    <property type="molecule type" value="Genomic_DNA"/>
</dbReference>
<dbReference type="SMART" id="SM00784">
    <property type="entry name" value="SPT2"/>
    <property type="match status" value="1"/>
</dbReference>
<organism evidence="4 5">
    <name type="scientific">Rhodocollybia butyracea</name>
    <dbReference type="NCBI Taxonomy" id="206335"/>
    <lineage>
        <taxon>Eukaryota</taxon>
        <taxon>Fungi</taxon>
        <taxon>Dikarya</taxon>
        <taxon>Basidiomycota</taxon>
        <taxon>Agaricomycotina</taxon>
        <taxon>Agaricomycetes</taxon>
        <taxon>Agaricomycetidae</taxon>
        <taxon>Agaricales</taxon>
        <taxon>Marasmiineae</taxon>
        <taxon>Omphalotaceae</taxon>
        <taxon>Rhodocollybia</taxon>
    </lineage>
</organism>
<feature type="non-terminal residue" evidence="4">
    <location>
        <position position="224"/>
    </location>
</feature>
<sequence length="224" mass="25072">MPNTLTKLNTVKRDTRTIDEILQDRAKAKELKTLDGDDALAFDDWFGERKKEKSRPASAEGTPKPVSRAIGTPPVQSVPKKLPPASNKPSRSAPIPKSSASSSRPLPRPTGKPKGSSQPHPSSARKRERSPGAPESRAKRRALSSEEPDDGPLDVSGLIWDIMGKNRSQYVNMDVFSDDEDMEVDASALEREEKRSARIAREEELAALEEEKRHEEEKRRRRMR</sequence>
<comment type="similarity">
    <text evidence="1">Belongs to the SPT2 family.</text>
</comment>
<dbReference type="AlphaFoldDB" id="A0A9P5PNQ9"/>
<evidence type="ECO:0000313" key="4">
    <source>
        <dbReference type="EMBL" id="KAF9065832.1"/>
    </source>
</evidence>
<dbReference type="GO" id="GO:0005730">
    <property type="term" value="C:nucleolus"/>
    <property type="evidence" value="ECO:0007669"/>
    <property type="project" value="TreeGrafter"/>
</dbReference>
<evidence type="ECO:0000313" key="5">
    <source>
        <dbReference type="Proteomes" id="UP000772434"/>
    </source>
</evidence>
<evidence type="ECO:0000256" key="2">
    <source>
        <dbReference type="ARBA" id="ARBA00023054"/>
    </source>
</evidence>
<feature type="region of interest" description="Disordered" evidence="3">
    <location>
        <begin position="204"/>
        <end position="224"/>
    </location>
</feature>
<dbReference type="PANTHER" id="PTHR22691">
    <property type="entry name" value="YEAST SPT2-RELATED"/>
    <property type="match status" value="1"/>
</dbReference>
<keyword evidence="2" id="KW-0175">Coiled coil</keyword>
<dbReference type="GO" id="GO:0006334">
    <property type="term" value="P:nucleosome assembly"/>
    <property type="evidence" value="ECO:0007669"/>
    <property type="project" value="TreeGrafter"/>
</dbReference>